<dbReference type="Gene3D" id="3.20.20.140">
    <property type="entry name" value="Metal-dependent hydrolases"/>
    <property type="match status" value="1"/>
</dbReference>
<dbReference type="AlphaFoldDB" id="A0A3P1SDW4"/>
<keyword evidence="2" id="KW-0378">Hydrolase</keyword>
<evidence type="ECO:0000259" key="1">
    <source>
        <dbReference type="Pfam" id="PF01979"/>
    </source>
</evidence>
<dbReference type="GO" id="GO:0016810">
    <property type="term" value="F:hydrolase activity, acting on carbon-nitrogen (but not peptide) bonds"/>
    <property type="evidence" value="ECO:0007669"/>
    <property type="project" value="InterPro"/>
</dbReference>
<dbReference type="Gene3D" id="2.30.40.10">
    <property type="entry name" value="Urease, subunit C, domain 1"/>
    <property type="match status" value="1"/>
</dbReference>
<evidence type="ECO:0000313" key="2">
    <source>
        <dbReference type="EMBL" id="RRC95167.1"/>
    </source>
</evidence>
<dbReference type="SUPFAM" id="SSF51556">
    <property type="entry name" value="Metallo-dependent hydrolases"/>
    <property type="match status" value="1"/>
</dbReference>
<dbReference type="PANTHER" id="PTHR43135:SF4">
    <property type="entry name" value="AMIDOHYDROLASE-RELATED DOMAIN-CONTAINING PROTEIN"/>
    <property type="match status" value="1"/>
</dbReference>
<evidence type="ECO:0000313" key="3">
    <source>
        <dbReference type="Proteomes" id="UP000280444"/>
    </source>
</evidence>
<comment type="caution">
    <text evidence="2">The sequence shown here is derived from an EMBL/GenBank/DDBJ whole genome shotgun (WGS) entry which is preliminary data.</text>
</comment>
<keyword evidence="3" id="KW-1185">Reference proteome</keyword>
<dbReference type="InterPro" id="IPR032466">
    <property type="entry name" value="Metal_Hydrolase"/>
</dbReference>
<feature type="domain" description="Amidohydrolase-related" evidence="1">
    <location>
        <begin position="46"/>
        <end position="362"/>
    </location>
</feature>
<dbReference type="EMBL" id="RQZF01000006">
    <property type="protein sequence ID" value="RRC95167.1"/>
    <property type="molecule type" value="Genomic_DNA"/>
</dbReference>
<accession>A0A3P1SDW4</accession>
<dbReference type="Pfam" id="PF01979">
    <property type="entry name" value="Amidohydro_1"/>
    <property type="match status" value="1"/>
</dbReference>
<dbReference type="InterPro" id="IPR006680">
    <property type="entry name" value="Amidohydro-rel"/>
</dbReference>
<sequence length="364" mass="39519">MLLRGELLWQDAPEQAAAWKTGEWLIGGEVVFASEETSCAAQWEGYVIPGMVDVHCHLAIGPEGPVDEAEQLRFAQATRDSGVLLVRDCGAPRSQEWLTKRSDLLRLIRCGQHIARPKRYIRGLPVDVEDVAALPEVVAQQAALGDGWVKLVGDWIDRSKGADADLDPLWPREVLIDAVAAAHEAGARVAVHAFSHRAIDDLLEAGVDDIEHGSGMDADQLAQARAQGTLVTPTFLQVELFHEFAAQAGPKYPVYAATMQAMYDNRREHAELMIESGVQLLPGTDAGGYQEHGCLVDELRLWERAGMSVPDIIDAVTWKARRALGVPSLSEGALADFVVYETDPRQDLSVLARPSAVVLGGVAV</sequence>
<dbReference type="InterPro" id="IPR051781">
    <property type="entry name" value="Metallo-dep_Hydrolase"/>
</dbReference>
<dbReference type="Proteomes" id="UP000280444">
    <property type="component" value="Unassembled WGS sequence"/>
</dbReference>
<organism evidence="2 3">
    <name type="scientific">Schaalia canis</name>
    <dbReference type="NCBI Taxonomy" id="100469"/>
    <lineage>
        <taxon>Bacteria</taxon>
        <taxon>Bacillati</taxon>
        <taxon>Actinomycetota</taxon>
        <taxon>Actinomycetes</taxon>
        <taxon>Actinomycetales</taxon>
        <taxon>Actinomycetaceae</taxon>
        <taxon>Schaalia</taxon>
    </lineage>
</organism>
<proteinExistence type="predicted"/>
<dbReference type="OrthoDB" id="3189065at2"/>
<reference evidence="2 3" key="1">
    <citation type="submission" date="2018-11" db="EMBL/GenBank/DDBJ databases">
        <title>Genomes From Bacteria Associated with the Canine Oral Cavity: a Test Case for Automated Genome-Based Taxonomic Assignment.</title>
        <authorList>
            <person name="Coil D.A."/>
            <person name="Jospin G."/>
            <person name="Darling A.E."/>
            <person name="Wallis C."/>
            <person name="Davis I.J."/>
            <person name="Harris S."/>
            <person name="Eisen J.A."/>
            <person name="Holcombe L.J."/>
            <person name="O'Flynn C."/>
        </authorList>
    </citation>
    <scope>NUCLEOTIDE SEQUENCE [LARGE SCALE GENOMIC DNA]</scope>
    <source>
        <strain evidence="2 3">OH770</strain>
    </source>
</reference>
<gene>
    <name evidence="2" type="ORF">EII11_07135</name>
</gene>
<name>A0A3P1SDW4_9ACTO</name>
<dbReference type="RefSeq" id="WP_124870745.1">
    <property type="nucleotide sequence ID" value="NZ_RQZF01000006.1"/>
</dbReference>
<dbReference type="PANTHER" id="PTHR43135">
    <property type="entry name" value="ALPHA-D-RIBOSE 1-METHYLPHOSPHONATE 5-TRIPHOSPHATE DIPHOSPHATASE"/>
    <property type="match status" value="1"/>
</dbReference>
<protein>
    <submittedName>
        <fullName evidence="2">Amidohydrolase</fullName>
    </submittedName>
</protein>
<dbReference type="InterPro" id="IPR011059">
    <property type="entry name" value="Metal-dep_hydrolase_composite"/>
</dbReference>